<dbReference type="EMBL" id="JBHLTC010000001">
    <property type="protein sequence ID" value="MFC0622793.1"/>
    <property type="molecule type" value="Genomic_DNA"/>
</dbReference>
<organism evidence="1 2">
    <name type="scientific">Kribbella deserti</name>
    <dbReference type="NCBI Taxonomy" id="1926257"/>
    <lineage>
        <taxon>Bacteria</taxon>
        <taxon>Bacillati</taxon>
        <taxon>Actinomycetota</taxon>
        <taxon>Actinomycetes</taxon>
        <taxon>Propionibacteriales</taxon>
        <taxon>Kribbellaceae</taxon>
        <taxon>Kribbella</taxon>
    </lineage>
</organism>
<evidence type="ECO:0000313" key="1">
    <source>
        <dbReference type="EMBL" id="MFC0622793.1"/>
    </source>
</evidence>
<dbReference type="Proteomes" id="UP001589890">
    <property type="component" value="Unassembled WGS sequence"/>
</dbReference>
<evidence type="ECO:0000313" key="2">
    <source>
        <dbReference type="Proteomes" id="UP001589890"/>
    </source>
</evidence>
<sequence length="116" mass="12898">MTATLTVPSDTAITKASAQPDWTFTTNPEALRAIEHAAYSIAFSPKYRDAIQAQDLHQEALIMVATNPELHGPIATGHIGTMHSRLKHDLINHCATPARRQTLTVSYEQLWESYNE</sequence>
<gene>
    <name evidence="1" type="ORF">ACFFGN_01895</name>
</gene>
<proteinExistence type="predicted"/>
<name>A0ABV6QE27_9ACTN</name>
<dbReference type="RefSeq" id="WP_380043470.1">
    <property type="nucleotide sequence ID" value="NZ_JBHLTC010000001.1"/>
</dbReference>
<keyword evidence="2" id="KW-1185">Reference proteome</keyword>
<accession>A0ABV6QE27</accession>
<protein>
    <submittedName>
        <fullName evidence="1">Uncharacterized protein</fullName>
    </submittedName>
</protein>
<reference evidence="1 2" key="1">
    <citation type="submission" date="2024-09" db="EMBL/GenBank/DDBJ databases">
        <authorList>
            <person name="Sun Q."/>
            <person name="Mori K."/>
        </authorList>
    </citation>
    <scope>NUCLEOTIDE SEQUENCE [LARGE SCALE GENOMIC DNA]</scope>
    <source>
        <strain evidence="1 2">CGMCC 1.15906</strain>
    </source>
</reference>
<comment type="caution">
    <text evidence="1">The sequence shown here is derived from an EMBL/GenBank/DDBJ whole genome shotgun (WGS) entry which is preliminary data.</text>
</comment>